<evidence type="ECO:0000313" key="3">
    <source>
        <dbReference type="Proteomes" id="UP001190926"/>
    </source>
</evidence>
<sequence length="461" mass="54030">MEKSKTRRSRDRLSELPDSLIFHIFWFLPMRDVVRTTILSKRWENLWITTTCLKFDGSELYFENDKVRNFVNRALLYWRGIKILKLKIDFCSHPDRSFFSDFNLWVRFAVDKNVEELYVHRDKTSPDQYLVPQYLYSCSSVKLLSFKGCNLQIRGNVRWNHLKSLTIDDKCYINCEDVFNQILRGSPQLEVLTLALCNNTQNLSIQSSSLKKLSIDNHLYNCHPFKDAKLRIWTPNLETLEIWGVPYSECLLTSVSSLTHATLGFYGLDIYEDELFHDHNALWELLRQIVPTIQHVESVTLSDWCIKVLGDPKKKNLLSPLSNVKFLKLHAYFEGYEDIVNLLEIFPKVKMLVLQEEKEVQFVNLLTSTKFNAKSCLKFQAHLPDSFLLHLREVEISWADNDDSIFPFIEIVLKHACNLERIVIRVIRVEGLMPPSDSLFLASRKLLRMQRSSPNCRVDIL</sequence>
<dbReference type="Gene3D" id="3.80.10.10">
    <property type="entry name" value="Ribonuclease Inhibitor"/>
    <property type="match status" value="1"/>
</dbReference>
<proteinExistence type="predicted"/>
<dbReference type="Pfam" id="PF24758">
    <property type="entry name" value="LRR_At5g56370"/>
    <property type="match status" value="1"/>
</dbReference>
<dbReference type="InterPro" id="IPR053781">
    <property type="entry name" value="F-box_AtFBL13-like"/>
</dbReference>
<dbReference type="AlphaFoldDB" id="A0AAD4IP92"/>
<dbReference type="SUPFAM" id="SSF52047">
    <property type="entry name" value="RNI-like"/>
    <property type="match status" value="1"/>
</dbReference>
<dbReference type="InterPro" id="IPR036047">
    <property type="entry name" value="F-box-like_dom_sf"/>
</dbReference>
<dbReference type="Gene3D" id="1.20.1280.50">
    <property type="match status" value="1"/>
</dbReference>
<gene>
    <name evidence="2" type="ORF">C2S53_004320</name>
</gene>
<dbReference type="EMBL" id="SDAM02029566">
    <property type="protein sequence ID" value="KAH6756221.1"/>
    <property type="molecule type" value="Genomic_DNA"/>
</dbReference>
<organism evidence="2 3">
    <name type="scientific">Perilla frutescens var. hirtella</name>
    <name type="common">Perilla citriodora</name>
    <name type="synonym">Perilla setoyensis</name>
    <dbReference type="NCBI Taxonomy" id="608512"/>
    <lineage>
        <taxon>Eukaryota</taxon>
        <taxon>Viridiplantae</taxon>
        <taxon>Streptophyta</taxon>
        <taxon>Embryophyta</taxon>
        <taxon>Tracheophyta</taxon>
        <taxon>Spermatophyta</taxon>
        <taxon>Magnoliopsida</taxon>
        <taxon>eudicotyledons</taxon>
        <taxon>Gunneridae</taxon>
        <taxon>Pentapetalae</taxon>
        <taxon>asterids</taxon>
        <taxon>lamiids</taxon>
        <taxon>Lamiales</taxon>
        <taxon>Lamiaceae</taxon>
        <taxon>Nepetoideae</taxon>
        <taxon>Elsholtzieae</taxon>
        <taxon>Perilla</taxon>
    </lineage>
</organism>
<dbReference type="InterPro" id="IPR053197">
    <property type="entry name" value="F-box_SCFL_complex_component"/>
</dbReference>
<dbReference type="Proteomes" id="UP001190926">
    <property type="component" value="Unassembled WGS sequence"/>
</dbReference>
<comment type="caution">
    <text evidence="2">The sequence shown here is derived from an EMBL/GenBank/DDBJ whole genome shotgun (WGS) entry which is preliminary data.</text>
</comment>
<dbReference type="CDD" id="cd22160">
    <property type="entry name" value="F-box_AtFBL13-like"/>
    <property type="match status" value="1"/>
</dbReference>
<dbReference type="PANTHER" id="PTHR34223:SF51">
    <property type="entry name" value="OS06G0556300 PROTEIN"/>
    <property type="match status" value="1"/>
</dbReference>
<evidence type="ECO:0000259" key="1">
    <source>
        <dbReference type="PROSITE" id="PS50181"/>
    </source>
</evidence>
<dbReference type="InterPro" id="IPR032675">
    <property type="entry name" value="LRR_dom_sf"/>
</dbReference>
<reference evidence="2 3" key="1">
    <citation type="journal article" date="2021" name="Nat. Commun.">
        <title>Incipient diploidization of the medicinal plant Perilla within 10,000 years.</title>
        <authorList>
            <person name="Zhang Y."/>
            <person name="Shen Q."/>
            <person name="Leng L."/>
            <person name="Zhang D."/>
            <person name="Chen S."/>
            <person name="Shi Y."/>
            <person name="Ning Z."/>
            <person name="Chen S."/>
        </authorList>
    </citation>
    <scope>NUCLEOTIDE SEQUENCE [LARGE SCALE GENOMIC DNA]</scope>
    <source>
        <strain evidence="3">cv. PC099</strain>
    </source>
</reference>
<dbReference type="PROSITE" id="PS50181">
    <property type="entry name" value="FBOX"/>
    <property type="match status" value="1"/>
</dbReference>
<name>A0AAD4IP92_PERFH</name>
<dbReference type="InterPro" id="IPR001810">
    <property type="entry name" value="F-box_dom"/>
</dbReference>
<accession>A0AAD4IP92</accession>
<dbReference type="InterPro" id="IPR055411">
    <property type="entry name" value="LRR_FXL15/At3g58940/PEG3-like"/>
</dbReference>
<keyword evidence="3" id="KW-1185">Reference proteome</keyword>
<protein>
    <recommendedName>
        <fullName evidence="1">F-box domain-containing protein</fullName>
    </recommendedName>
</protein>
<dbReference type="SUPFAM" id="SSF81383">
    <property type="entry name" value="F-box domain"/>
    <property type="match status" value="1"/>
</dbReference>
<evidence type="ECO:0000313" key="2">
    <source>
        <dbReference type="EMBL" id="KAH6756221.1"/>
    </source>
</evidence>
<dbReference type="PANTHER" id="PTHR34223">
    <property type="entry name" value="OS11G0201299 PROTEIN"/>
    <property type="match status" value="1"/>
</dbReference>
<feature type="domain" description="F-box" evidence="1">
    <location>
        <begin position="10"/>
        <end position="46"/>
    </location>
</feature>